<dbReference type="InterPro" id="IPR000073">
    <property type="entry name" value="AB_hydrolase_1"/>
</dbReference>
<protein>
    <submittedName>
        <fullName evidence="3">Pimeloyl-ACP methyl ester carboxylesterase</fullName>
    </submittedName>
</protein>
<evidence type="ECO:0000313" key="4">
    <source>
        <dbReference type="Proteomes" id="UP000317484"/>
    </source>
</evidence>
<dbReference type="InterPro" id="IPR050266">
    <property type="entry name" value="AB_hydrolase_sf"/>
</dbReference>
<keyword evidence="1" id="KW-0378">Hydrolase</keyword>
<reference evidence="3 4" key="1">
    <citation type="submission" date="2017-05" db="EMBL/GenBank/DDBJ databases">
        <authorList>
            <person name="Varghese N."/>
            <person name="Submissions S."/>
        </authorList>
    </citation>
    <scope>NUCLEOTIDE SEQUENCE [LARGE SCALE GENOMIC DNA]</scope>
    <source>
        <strain evidence="3 4">DSM 46834</strain>
    </source>
</reference>
<sequence>MTVTEAAGGGFEALQHVALNGVSLAYREVGRGEPVVLVHGGLGDLRTWAAQLEPLGARCRVIAYSRRYARPNEPIAPGAVDPMPVHVADLVTLLHTLGAAPAHLVGSSWGAFICLLTAIEHPEVVRSLVLEEPPLLPLVLGSGPRPQPAVLMRSLRRRPRATLAVLGFGLRTSAPMAWAYRRGDDERALQLFARGVLGRQALARLTPERRQQMRESADTLRAEFRAGFPPLTEPDIRAVRAPALLLTGEHSPTIEGALSDWLADLLPDAEQLAVPGASHLMHEDDPAFVTDAIVGFVTRGRPPG</sequence>
<evidence type="ECO:0000256" key="1">
    <source>
        <dbReference type="ARBA" id="ARBA00022801"/>
    </source>
</evidence>
<dbReference type="GO" id="GO:0016020">
    <property type="term" value="C:membrane"/>
    <property type="evidence" value="ECO:0007669"/>
    <property type="project" value="TreeGrafter"/>
</dbReference>
<feature type="domain" description="AB hydrolase-1" evidence="2">
    <location>
        <begin position="34"/>
        <end position="286"/>
    </location>
</feature>
<name>A0A521FVG2_9ACTN</name>
<dbReference type="RefSeq" id="WP_142461059.1">
    <property type="nucleotide sequence ID" value="NZ_FXTJ01000017.1"/>
</dbReference>
<dbReference type="GO" id="GO:0016787">
    <property type="term" value="F:hydrolase activity"/>
    <property type="evidence" value="ECO:0007669"/>
    <property type="project" value="UniProtKB-KW"/>
</dbReference>
<dbReference type="Gene3D" id="3.40.50.1820">
    <property type="entry name" value="alpha/beta hydrolase"/>
    <property type="match status" value="1"/>
</dbReference>
<keyword evidence="4" id="KW-1185">Reference proteome</keyword>
<proteinExistence type="predicted"/>
<dbReference type="PANTHER" id="PTHR43798:SF31">
    <property type="entry name" value="AB HYDROLASE SUPERFAMILY PROTEIN YCLE"/>
    <property type="match status" value="1"/>
</dbReference>
<evidence type="ECO:0000259" key="2">
    <source>
        <dbReference type="Pfam" id="PF00561"/>
    </source>
</evidence>
<dbReference type="AlphaFoldDB" id="A0A521FVG2"/>
<dbReference type="SUPFAM" id="SSF53474">
    <property type="entry name" value="alpha/beta-Hydrolases"/>
    <property type="match status" value="1"/>
</dbReference>
<accession>A0A521FVG2</accession>
<gene>
    <name evidence="3" type="ORF">SAMN06273567_11718</name>
</gene>
<evidence type="ECO:0000313" key="3">
    <source>
        <dbReference type="EMBL" id="SMO99510.1"/>
    </source>
</evidence>
<dbReference type="InterPro" id="IPR029058">
    <property type="entry name" value="AB_hydrolase_fold"/>
</dbReference>
<dbReference type="Proteomes" id="UP000317484">
    <property type="component" value="Unassembled WGS sequence"/>
</dbReference>
<dbReference type="Pfam" id="PF00561">
    <property type="entry name" value="Abhydrolase_1"/>
    <property type="match status" value="1"/>
</dbReference>
<dbReference type="PANTHER" id="PTHR43798">
    <property type="entry name" value="MONOACYLGLYCEROL LIPASE"/>
    <property type="match status" value="1"/>
</dbReference>
<organism evidence="3 4">
    <name type="scientific">Geodermatophilus aquaeductus</name>
    <dbReference type="NCBI Taxonomy" id="1564161"/>
    <lineage>
        <taxon>Bacteria</taxon>
        <taxon>Bacillati</taxon>
        <taxon>Actinomycetota</taxon>
        <taxon>Actinomycetes</taxon>
        <taxon>Geodermatophilales</taxon>
        <taxon>Geodermatophilaceae</taxon>
        <taxon>Geodermatophilus</taxon>
    </lineage>
</organism>
<dbReference type="EMBL" id="FXTJ01000017">
    <property type="protein sequence ID" value="SMO99510.1"/>
    <property type="molecule type" value="Genomic_DNA"/>
</dbReference>